<dbReference type="Gene3D" id="3.40.50.150">
    <property type="entry name" value="Vaccinia Virus protein VP39"/>
    <property type="match status" value="2"/>
</dbReference>
<accession>A0A4R2RRD1</accession>
<protein>
    <recommendedName>
        <fullName evidence="3">Adenine-specific DNA methylase</fullName>
    </recommendedName>
</protein>
<proteinExistence type="predicted"/>
<evidence type="ECO:0000313" key="1">
    <source>
        <dbReference type="EMBL" id="TCP65007.1"/>
    </source>
</evidence>
<evidence type="ECO:0008006" key="3">
    <source>
        <dbReference type="Google" id="ProtNLM"/>
    </source>
</evidence>
<dbReference type="Proteomes" id="UP000294813">
    <property type="component" value="Unassembled WGS sequence"/>
</dbReference>
<evidence type="ECO:0000313" key="2">
    <source>
        <dbReference type="Proteomes" id="UP000294813"/>
    </source>
</evidence>
<dbReference type="EMBL" id="SLXT01000007">
    <property type="protein sequence ID" value="TCP65007.1"/>
    <property type="molecule type" value="Genomic_DNA"/>
</dbReference>
<dbReference type="OrthoDB" id="9800801at2"/>
<dbReference type="SUPFAM" id="SSF53335">
    <property type="entry name" value="S-adenosyl-L-methionine-dependent methyltransferases"/>
    <property type="match status" value="2"/>
</dbReference>
<organism evidence="1 2">
    <name type="scientific">Heliophilum fasciatum</name>
    <dbReference type="NCBI Taxonomy" id="35700"/>
    <lineage>
        <taxon>Bacteria</taxon>
        <taxon>Bacillati</taxon>
        <taxon>Bacillota</taxon>
        <taxon>Clostridia</taxon>
        <taxon>Eubacteriales</taxon>
        <taxon>Heliobacteriaceae</taxon>
        <taxon>Heliophilum</taxon>
    </lineage>
</organism>
<keyword evidence="2" id="KW-1185">Reference proteome</keyword>
<sequence length="775" mass="86709">MIEKDFDISFIAALALNEKQIQQNYRPLIGVHKWFARRPGTLFRGLLLSEFGQGKLQDLYYQANQLPDIIVADPFMGGGTPILEANRLGCNVIGADINPMAHWIVEREIAALDIDKYRQGADQLLAHLREQLAGYYETTCQICSNRHAPVKYFIWVKTQVCSACQQTYDLFPGYTLATNNRHPRYVLICRHCGELNEVDNPKEPGSCYQCHEKLITTGPARANRCLCPHCQTINRYPGTPDAPYPHRMIALEYHCPTCRPAHKGRFFKKPDAHDLARYQEAEARFRQLSPQFVPDDPIPMGDETDRLHRWGYRRYADLFNSRQLFGLELSCRWIATSAQGEVQHALSTNLSDLLRYQNMLCRYDASALKSLDIFSVHGFPVGLIQCESNLLGIIHESKGTNVGSGGWTNIIEKYAKAKAYCHQPFEIRHHKGKKTQVSIRGEWIGPSNSIKKSPENKKNAIDSGAVACTLWPEQQPVDGLSKTESAQIPARIIDLRCVSSTELRLPPESIDAVFTDPPYFANVQYAELMDFCYVWLRRLVPPGEPCFQQHSTRNDDELTGNNTMGRGIEHFTAGMSSVFQNMKTALKTGAPLAFTYHHNQIQAYLPIAVALLDAGFACTASLPCPAEMGASIHINNTSSSIVDTIFVCRTTGTVSRRTLVETPEAIGRLVLNDVAKLHAAGVKVSAGDTRCISYGHLIRLAIWHLRTCWDSAAAPSEKIARVNEAIEQLGGWPKVNAYLSTYVTVPPRQQWVALEDEGAYDSCNEDGGEDDAVSF</sequence>
<dbReference type="GO" id="GO:0032259">
    <property type="term" value="P:methylation"/>
    <property type="evidence" value="ECO:0007669"/>
    <property type="project" value="InterPro"/>
</dbReference>
<comment type="caution">
    <text evidence="1">The sequence shown here is derived from an EMBL/GenBank/DDBJ whole genome shotgun (WGS) entry which is preliminary data.</text>
</comment>
<dbReference type="RefSeq" id="WP_131918735.1">
    <property type="nucleotide sequence ID" value="NZ_JAOQNU010000007.1"/>
</dbReference>
<dbReference type="AlphaFoldDB" id="A0A4R2RRD1"/>
<dbReference type="GO" id="GO:0008168">
    <property type="term" value="F:methyltransferase activity"/>
    <property type="evidence" value="ECO:0007669"/>
    <property type="project" value="InterPro"/>
</dbReference>
<gene>
    <name evidence="1" type="ORF">EDD73_10779</name>
</gene>
<dbReference type="GO" id="GO:0003676">
    <property type="term" value="F:nucleic acid binding"/>
    <property type="evidence" value="ECO:0007669"/>
    <property type="project" value="InterPro"/>
</dbReference>
<dbReference type="InterPro" id="IPR029063">
    <property type="entry name" value="SAM-dependent_MTases_sf"/>
</dbReference>
<name>A0A4R2RRD1_9FIRM</name>
<reference evidence="1 2" key="1">
    <citation type="submission" date="2019-03" db="EMBL/GenBank/DDBJ databases">
        <title>Genomic Encyclopedia of Type Strains, Phase IV (KMG-IV): sequencing the most valuable type-strain genomes for metagenomic binning, comparative biology and taxonomic classification.</title>
        <authorList>
            <person name="Goeker M."/>
        </authorList>
    </citation>
    <scope>NUCLEOTIDE SEQUENCE [LARGE SCALE GENOMIC DNA]</scope>
    <source>
        <strain evidence="1 2">DSM 11170</strain>
    </source>
</reference>
<dbReference type="InterPro" id="IPR002052">
    <property type="entry name" value="DNA_methylase_N6_adenine_CS"/>
</dbReference>
<dbReference type="PROSITE" id="PS00092">
    <property type="entry name" value="N6_MTASE"/>
    <property type="match status" value="1"/>
</dbReference>